<comment type="caution">
    <text evidence="3">The sequence shown here is derived from an EMBL/GenBank/DDBJ whole genome shotgun (WGS) entry which is preliminary data.</text>
</comment>
<organism evidence="3 4">
    <name type="scientific">Corynebacterium mucifaciens</name>
    <dbReference type="NCBI Taxonomy" id="57171"/>
    <lineage>
        <taxon>Bacteria</taxon>
        <taxon>Bacillati</taxon>
        <taxon>Actinomycetota</taxon>
        <taxon>Actinomycetes</taxon>
        <taxon>Mycobacteriales</taxon>
        <taxon>Corynebacteriaceae</taxon>
        <taxon>Corynebacterium</taxon>
    </lineage>
</organism>
<evidence type="ECO:0000256" key="2">
    <source>
        <dbReference type="SAM" id="Phobius"/>
    </source>
</evidence>
<protein>
    <recommendedName>
        <fullName evidence="5">Secreted protein</fullName>
    </recommendedName>
</protein>
<feature type="region of interest" description="Disordered" evidence="1">
    <location>
        <begin position="1"/>
        <end position="32"/>
    </location>
</feature>
<evidence type="ECO:0000256" key="1">
    <source>
        <dbReference type="SAM" id="MobiDB-lite"/>
    </source>
</evidence>
<name>A0ABV2NWY3_9CORY</name>
<dbReference type="Proteomes" id="UP001549139">
    <property type="component" value="Unassembled WGS sequence"/>
</dbReference>
<sequence length="95" mass="10039">MQATAGSSGADKALHLSPMTMQPRPNDPIAQRKAAVRQYSRNAVMWAGGGVAGGIAFGLIFGSWTIFALGLIVAVAGGFSNWNKVQRIVNHKDEV</sequence>
<keyword evidence="4" id="KW-1185">Reference proteome</keyword>
<evidence type="ECO:0000313" key="4">
    <source>
        <dbReference type="Proteomes" id="UP001549139"/>
    </source>
</evidence>
<keyword evidence="2" id="KW-0812">Transmembrane</keyword>
<feature type="transmembrane region" description="Helical" evidence="2">
    <location>
        <begin position="55"/>
        <end position="79"/>
    </location>
</feature>
<evidence type="ECO:0000313" key="3">
    <source>
        <dbReference type="EMBL" id="MET3944037.1"/>
    </source>
</evidence>
<gene>
    <name evidence="3" type="ORF">JOF50_000836</name>
</gene>
<keyword evidence="2" id="KW-1133">Transmembrane helix</keyword>
<keyword evidence="2" id="KW-0472">Membrane</keyword>
<dbReference type="EMBL" id="JBEPNZ010000001">
    <property type="protein sequence ID" value="MET3944037.1"/>
    <property type="molecule type" value="Genomic_DNA"/>
</dbReference>
<evidence type="ECO:0008006" key="5">
    <source>
        <dbReference type="Google" id="ProtNLM"/>
    </source>
</evidence>
<accession>A0ABV2NWY3</accession>
<proteinExistence type="predicted"/>
<reference evidence="3 4" key="1">
    <citation type="submission" date="2024-06" db="EMBL/GenBank/DDBJ databases">
        <title>Sequencing the genomes of 1000 actinobacteria strains.</title>
        <authorList>
            <person name="Klenk H.-P."/>
        </authorList>
    </citation>
    <scope>NUCLEOTIDE SEQUENCE [LARGE SCALE GENOMIC DNA]</scope>
    <source>
        <strain evidence="3 4">DSM 44265</strain>
    </source>
</reference>